<dbReference type="InterPro" id="IPR057169">
    <property type="entry name" value="DUF7847"/>
</dbReference>
<dbReference type="EMBL" id="JACCCC010000001">
    <property type="protein sequence ID" value="NYE49646.1"/>
    <property type="molecule type" value="Genomic_DNA"/>
</dbReference>
<proteinExistence type="predicted"/>
<feature type="domain" description="DUF7847" evidence="3">
    <location>
        <begin position="194"/>
        <end position="396"/>
    </location>
</feature>
<feature type="transmembrane region" description="Helical" evidence="2">
    <location>
        <begin position="323"/>
        <end position="344"/>
    </location>
</feature>
<evidence type="ECO:0000256" key="2">
    <source>
        <dbReference type="SAM" id="Phobius"/>
    </source>
</evidence>
<accession>A0A852TYL4</accession>
<evidence type="ECO:0000313" key="4">
    <source>
        <dbReference type="EMBL" id="NYE49646.1"/>
    </source>
</evidence>
<sequence length="440" mass="45062">MTQEDGQAWRAPGSRPDPESGPEPGGAAQGPGQAPWSAPGGQWGPPDPQAPGGAGWSAPGGGQAPPPPPPGGAGWGPPGQPPGQPPYGGHGGYGPYPPRPPEPKPGVVALRPLTLGDVFNGAFNYVRHNPKATLGLSLIVMAVASLLPALGFGTFMDEYTSYMGPILEDPTAAPPPDAIPFSVFSLVSVYGGALVQYIAANVLNGLLAAVVGAAVLGHGMSLKEALRAVRGRIGAILGLIGLVFLISLLWTAVLFAVVFVGALLMAVEPITGLIVMLAGLLAACVLAAWIYVKIALAMPAVVLERIGPARALGRSWALTRRSWWRVFGILLLTMLIVQLVGSLLSTPFSMGSMAVLFLAPDAAWSPIANSALTYVGMVLSAAVTSPFTAGATALLYIDLRMRREGLDLKLQAAAHSGEQVGAEVYLTDPAPSGQAPGAPA</sequence>
<feature type="compositionally biased region" description="Low complexity" evidence="1">
    <location>
        <begin position="30"/>
        <end position="40"/>
    </location>
</feature>
<evidence type="ECO:0000256" key="1">
    <source>
        <dbReference type="SAM" id="MobiDB-lite"/>
    </source>
</evidence>
<name>A0A852TYL4_9ACTN</name>
<reference evidence="4 5" key="1">
    <citation type="submission" date="2020-07" db="EMBL/GenBank/DDBJ databases">
        <title>Sequencing the genomes of 1000 actinobacteria strains.</title>
        <authorList>
            <person name="Klenk H.-P."/>
        </authorList>
    </citation>
    <scope>NUCLEOTIDE SEQUENCE [LARGE SCALE GENOMIC DNA]</scope>
    <source>
        <strain evidence="4 5">CXB654</strain>
    </source>
</reference>
<feature type="transmembrane region" description="Helical" evidence="2">
    <location>
        <begin position="273"/>
        <end position="302"/>
    </location>
</feature>
<evidence type="ECO:0000259" key="3">
    <source>
        <dbReference type="Pfam" id="PF25231"/>
    </source>
</evidence>
<organism evidence="4 5">
    <name type="scientific">Spinactinospora alkalitolerans</name>
    <dbReference type="NCBI Taxonomy" id="687207"/>
    <lineage>
        <taxon>Bacteria</taxon>
        <taxon>Bacillati</taxon>
        <taxon>Actinomycetota</taxon>
        <taxon>Actinomycetes</taxon>
        <taxon>Streptosporangiales</taxon>
        <taxon>Nocardiopsidaceae</taxon>
        <taxon>Spinactinospora</taxon>
    </lineage>
</organism>
<dbReference type="Pfam" id="PF25231">
    <property type="entry name" value="DUF7847"/>
    <property type="match status" value="1"/>
</dbReference>
<feature type="transmembrane region" description="Helical" evidence="2">
    <location>
        <begin position="134"/>
        <end position="155"/>
    </location>
</feature>
<feature type="region of interest" description="Disordered" evidence="1">
    <location>
        <begin position="1"/>
        <end position="108"/>
    </location>
</feature>
<keyword evidence="2" id="KW-0472">Membrane</keyword>
<dbReference type="Proteomes" id="UP000589036">
    <property type="component" value="Unassembled WGS sequence"/>
</dbReference>
<evidence type="ECO:0000313" key="5">
    <source>
        <dbReference type="Proteomes" id="UP000589036"/>
    </source>
</evidence>
<feature type="compositionally biased region" description="Pro residues" evidence="1">
    <location>
        <begin position="95"/>
        <end position="104"/>
    </location>
</feature>
<keyword evidence="2" id="KW-1133">Transmembrane helix</keyword>
<feature type="transmembrane region" description="Helical" evidence="2">
    <location>
        <begin position="374"/>
        <end position="397"/>
    </location>
</feature>
<protein>
    <recommendedName>
        <fullName evidence="3">DUF7847 domain-containing protein</fullName>
    </recommendedName>
</protein>
<keyword evidence="2" id="KW-0812">Transmembrane</keyword>
<gene>
    <name evidence="4" type="ORF">HDA32_004766</name>
</gene>
<comment type="caution">
    <text evidence="4">The sequence shown here is derived from an EMBL/GenBank/DDBJ whole genome shotgun (WGS) entry which is preliminary data.</text>
</comment>
<feature type="compositionally biased region" description="Gly residues" evidence="1">
    <location>
        <begin position="52"/>
        <end position="63"/>
    </location>
</feature>
<dbReference type="RefSeq" id="WP_179645271.1">
    <property type="nucleotide sequence ID" value="NZ_BAAAYY010000037.1"/>
</dbReference>
<feature type="transmembrane region" description="Helical" evidence="2">
    <location>
        <begin position="194"/>
        <end position="216"/>
    </location>
</feature>
<dbReference type="AlphaFoldDB" id="A0A852TYL4"/>
<keyword evidence="5" id="KW-1185">Reference proteome</keyword>
<feature type="transmembrane region" description="Helical" evidence="2">
    <location>
        <begin position="236"/>
        <end position="267"/>
    </location>
</feature>